<evidence type="ECO:0000259" key="4">
    <source>
        <dbReference type="Pfam" id="PF00534"/>
    </source>
</evidence>
<protein>
    <submittedName>
        <fullName evidence="5">Glycosyltransferase family 4 protein</fullName>
    </submittedName>
</protein>
<keyword evidence="3 5" id="KW-0808">Transferase</keyword>
<dbReference type="EMBL" id="JABKAU010000032">
    <property type="protein sequence ID" value="NVO32573.1"/>
    <property type="molecule type" value="Genomic_DNA"/>
</dbReference>
<evidence type="ECO:0000256" key="3">
    <source>
        <dbReference type="ARBA" id="ARBA00022679"/>
    </source>
</evidence>
<dbReference type="PANTHER" id="PTHR12526">
    <property type="entry name" value="GLYCOSYLTRANSFERASE"/>
    <property type="match status" value="1"/>
</dbReference>
<organism evidence="5 6">
    <name type="scientific">Hymenobacter lapidiphilus</name>
    <dbReference type="NCBI Taxonomy" id="2608003"/>
    <lineage>
        <taxon>Bacteria</taxon>
        <taxon>Pseudomonadati</taxon>
        <taxon>Bacteroidota</taxon>
        <taxon>Cytophagia</taxon>
        <taxon>Cytophagales</taxon>
        <taxon>Hymenobacteraceae</taxon>
        <taxon>Hymenobacter</taxon>
    </lineage>
</organism>
<gene>
    <name evidence="5" type="ORF">HW554_15260</name>
</gene>
<keyword evidence="6" id="KW-1185">Reference proteome</keyword>
<dbReference type="RefSeq" id="WP_176909449.1">
    <property type="nucleotide sequence ID" value="NZ_JABKAU010000032.1"/>
</dbReference>
<evidence type="ECO:0000256" key="1">
    <source>
        <dbReference type="ARBA" id="ARBA00009481"/>
    </source>
</evidence>
<proteinExistence type="inferred from homology"/>
<evidence type="ECO:0000313" key="5">
    <source>
        <dbReference type="EMBL" id="NVO32573.1"/>
    </source>
</evidence>
<reference evidence="5 6" key="1">
    <citation type="submission" date="2020-05" db="EMBL/GenBank/DDBJ databases">
        <title>Hymenobacter terrestris sp. nov. and Hymenobacter lapidiphilus sp. nov., isolated from regoliths in Antarctica.</title>
        <authorList>
            <person name="Sedlacek I."/>
            <person name="Pantucek R."/>
            <person name="Zeman M."/>
            <person name="Holochova P."/>
            <person name="Kralova S."/>
            <person name="Stankova E."/>
            <person name="Sedo O."/>
            <person name="Micenkova L."/>
            <person name="Svec P."/>
            <person name="Gupta V."/>
            <person name="Sood U."/>
            <person name="Korpole U.S."/>
            <person name="Lal R."/>
        </authorList>
    </citation>
    <scope>NUCLEOTIDE SEQUENCE [LARGE SCALE GENOMIC DNA]</scope>
    <source>
        <strain evidence="5 6">P5342</strain>
    </source>
</reference>
<evidence type="ECO:0000256" key="2">
    <source>
        <dbReference type="ARBA" id="ARBA00022676"/>
    </source>
</evidence>
<dbReference type="CDD" id="cd03801">
    <property type="entry name" value="GT4_PimA-like"/>
    <property type="match status" value="1"/>
</dbReference>
<dbReference type="Gene3D" id="3.40.50.2000">
    <property type="entry name" value="Glycogen Phosphorylase B"/>
    <property type="match status" value="2"/>
</dbReference>
<dbReference type="Pfam" id="PF00534">
    <property type="entry name" value="Glycos_transf_1"/>
    <property type="match status" value="1"/>
</dbReference>
<keyword evidence="2" id="KW-0328">Glycosyltransferase</keyword>
<dbReference type="GO" id="GO:0016757">
    <property type="term" value="F:glycosyltransferase activity"/>
    <property type="evidence" value="ECO:0007669"/>
    <property type="project" value="UniProtKB-KW"/>
</dbReference>
<feature type="domain" description="Glycosyl transferase family 1" evidence="4">
    <location>
        <begin position="224"/>
        <end position="386"/>
    </location>
</feature>
<comment type="caution">
    <text evidence="5">The sequence shown here is derived from an EMBL/GenBank/DDBJ whole genome shotgun (WGS) entry which is preliminary data.</text>
</comment>
<name>A0A7Y7PR91_9BACT</name>
<accession>A0A7Y7PR91</accession>
<dbReference type="PANTHER" id="PTHR12526:SF640">
    <property type="entry name" value="COLANIC ACID BIOSYNTHESIS GLYCOSYLTRANSFERASE WCAL-RELATED"/>
    <property type="match status" value="1"/>
</dbReference>
<comment type="similarity">
    <text evidence="1">Belongs to the glycosyltransferase group 1 family. Glycosyltransferase 4 subfamily.</text>
</comment>
<dbReference type="AlphaFoldDB" id="A0A7Y7PR91"/>
<evidence type="ECO:0000313" key="6">
    <source>
        <dbReference type="Proteomes" id="UP000565521"/>
    </source>
</evidence>
<sequence length="431" mass="48429">MRILLSAYACDPTHGGEGGNGFHWAWELAARGHDVHCFTTVWGRENIEAYLAGSREPVPPGLHFEFVAVPDWVEYLYRWQFGVYLHYMVWQYQAWRAARPHDARQPYDLVHHVTFGSLQFASWLWRLGRPLIFGPVGGGQVAPRQLRRYLPDWFKTETLRNAISWLLVTFDPSVRNTLRRAALVLVANHETLVLARRLGARRVELAMSTALPVAYFPDAYPPREPLAGRPLRILWLARLFPRKGLHLVLEALGRVNPDVTFHLDIYGDGPVAELLPDWIAAAGLQSRVTWHGNAPYPTVRAAYLAHDLFMLCSLRDSYAAQYLEAMALGLPILTLDHHGATDFIPDQAGIKVPVASPEATAAALARAVEHLYHHPAKLDQMGRAGYAYARQYSWPALVDYLLAHAAQVLPKKQPVGLVPDIPLAQLAHLDT</sequence>
<dbReference type="InterPro" id="IPR001296">
    <property type="entry name" value="Glyco_trans_1"/>
</dbReference>
<dbReference type="SUPFAM" id="SSF53756">
    <property type="entry name" value="UDP-Glycosyltransferase/glycogen phosphorylase"/>
    <property type="match status" value="1"/>
</dbReference>
<dbReference type="Proteomes" id="UP000565521">
    <property type="component" value="Unassembled WGS sequence"/>
</dbReference>